<organism evidence="1 2">
    <name type="scientific">Pistacia atlantica</name>
    <dbReference type="NCBI Taxonomy" id="434234"/>
    <lineage>
        <taxon>Eukaryota</taxon>
        <taxon>Viridiplantae</taxon>
        <taxon>Streptophyta</taxon>
        <taxon>Embryophyta</taxon>
        <taxon>Tracheophyta</taxon>
        <taxon>Spermatophyta</taxon>
        <taxon>Magnoliopsida</taxon>
        <taxon>eudicotyledons</taxon>
        <taxon>Gunneridae</taxon>
        <taxon>Pentapetalae</taxon>
        <taxon>rosids</taxon>
        <taxon>malvids</taxon>
        <taxon>Sapindales</taxon>
        <taxon>Anacardiaceae</taxon>
        <taxon>Pistacia</taxon>
    </lineage>
</organism>
<dbReference type="EMBL" id="CM047899">
    <property type="protein sequence ID" value="KAJ0102506.1"/>
    <property type="molecule type" value="Genomic_DNA"/>
</dbReference>
<accession>A0ACC1BTY7</accession>
<evidence type="ECO:0000313" key="1">
    <source>
        <dbReference type="EMBL" id="KAJ0102506.1"/>
    </source>
</evidence>
<protein>
    <submittedName>
        <fullName evidence="1">Uncharacterized protein</fullName>
    </submittedName>
</protein>
<evidence type="ECO:0000313" key="2">
    <source>
        <dbReference type="Proteomes" id="UP001164250"/>
    </source>
</evidence>
<proteinExistence type="predicted"/>
<gene>
    <name evidence="1" type="ORF">Patl1_04201</name>
</gene>
<keyword evidence="2" id="KW-1185">Reference proteome</keyword>
<reference evidence="2" key="1">
    <citation type="journal article" date="2023" name="G3 (Bethesda)">
        <title>Genome assembly and association tests identify interacting loci associated with vigor, precocity, and sex in interspecific pistachio rootstocks.</title>
        <authorList>
            <person name="Palmer W."/>
            <person name="Jacygrad E."/>
            <person name="Sagayaradj S."/>
            <person name="Cavanaugh K."/>
            <person name="Han R."/>
            <person name="Bertier L."/>
            <person name="Beede B."/>
            <person name="Kafkas S."/>
            <person name="Golino D."/>
            <person name="Preece J."/>
            <person name="Michelmore R."/>
        </authorList>
    </citation>
    <scope>NUCLEOTIDE SEQUENCE [LARGE SCALE GENOMIC DNA]</scope>
</reference>
<comment type="caution">
    <text evidence="1">The sequence shown here is derived from an EMBL/GenBank/DDBJ whole genome shotgun (WGS) entry which is preliminary data.</text>
</comment>
<name>A0ACC1BTY7_9ROSI</name>
<dbReference type="Proteomes" id="UP001164250">
    <property type="component" value="Chromosome 3"/>
</dbReference>
<sequence length="147" mass="16499">MKITENPYYSATFPASKTLRPTSASDLKPTLKKTRNPRPTRVEVEVEDEEVNEGGRRSRWKHQKAAGVVSARKLAAGLWRLQGSENSSGGHGECLDRLGFQVFVCLCTKFYTYQFDHDFVIAVFFSLVYTTSGVTMMSSFTMTRNAA</sequence>